<protein>
    <submittedName>
        <fullName evidence="3">Acyl-CoA synthetase</fullName>
    </submittedName>
</protein>
<dbReference type="SUPFAM" id="SSF56801">
    <property type="entry name" value="Acetyl-CoA synthetase-like"/>
    <property type="match status" value="1"/>
</dbReference>
<dbReference type="InterPro" id="IPR020845">
    <property type="entry name" value="AMP-binding_CS"/>
</dbReference>
<dbReference type="InterPro" id="IPR025110">
    <property type="entry name" value="AMP-bd_C"/>
</dbReference>
<sequence length="570" mass="64978">MDNKTYIENLTKLWKKNMPLELPKSTNYPFGEILVTDYLKKRAELTPDKSAIIYYGREISFKELDDNSSKFASYLSEKGINKGDRVAVFMSNCPQFLIAFYGILKLGAVHVPVNPMFKEEELLYELNDSQAKLIIATDQLYDLVEKIQSKSYLQKVVTTSLMDFLPENPTLPVHPMYLKTRKNCKGTDDLLTILEKQSIVYPNFDVSLDDIAALNYTGGTTGFPKGCVHTQRDMLYTSASACTYIFCIDERDIALQYWPAFWIAGEVLCVLNPVISGATHVILGRWDPETVMKAINDYKVTLLNVGVDNIVEILEFEDRDKYNLRSLRVTTATSLSMKLDLTYRKQWKEFTGCTVIEATWGMTETHTYDTFTSYMHKENMDLLSRPVFVGLPIPGTKFKVTDFETGELLPLGKEGELLVSTPSLFKEYWNKPKETNESNKDGWFHTGDMGMIDEDGFIHFLGRNKEMLKVNGMSVFPPEVEVILARHPAISSNGIVGMPHNKKGEVPVAFVTIKKEYKESVSEEDIHKWCSENMATYKVPIVKIVEQLPMTATGKVIKRELEKILKEYIQ</sequence>
<dbReference type="NCBIfam" id="NF004822">
    <property type="entry name" value="PRK06178.1"/>
    <property type="match status" value="1"/>
</dbReference>
<dbReference type="Gene3D" id="3.30.300.30">
    <property type="match status" value="1"/>
</dbReference>
<organism evidence="3 4">
    <name type="scientific">Oceanobacillus halophilus</name>
    <dbReference type="NCBI Taxonomy" id="930130"/>
    <lineage>
        <taxon>Bacteria</taxon>
        <taxon>Bacillati</taxon>
        <taxon>Bacillota</taxon>
        <taxon>Bacilli</taxon>
        <taxon>Bacillales</taxon>
        <taxon>Bacillaceae</taxon>
        <taxon>Oceanobacillus</taxon>
    </lineage>
</organism>
<comment type="caution">
    <text evidence="3">The sequence shown here is derived from an EMBL/GenBank/DDBJ whole genome shotgun (WGS) entry which is preliminary data.</text>
</comment>
<proteinExistence type="predicted"/>
<dbReference type="Pfam" id="PF13193">
    <property type="entry name" value="AMP-binding_C"/>
    <property type="match status" value="1"/>
</dbReference>
<evidence type="ECO:0000259" key="2">
    <source>
        <dbReference type="Pfam" id="PF13193"/>
    </source>
</evidence>
<dbReference type="OrthoDB" id="9778383at2"/>
<feature type="domain" description="AMP-dependent synthetase/ligase" evidence="1">
    <location>
        <begin position="40"/>
        <end position="429"/>
    </location>
</feature>
<dbReference type="AlphaFoldDB" id="A0A495A8X2"/>
<dbReference type="GO" id="GO:0016878">
    <property type="term" value="F:acid-thiol ligase activity"/>
    <property type="evidence" value="ECO:0007669"/>
    <property type="project" value="UniProtKB-ARBA"/>
</dbReference>
<keyword evidence="4" id="KW-1185">Reference proteome</keyword>
<gene>
    <name evidence="3" type="ORF">D8M06_05790</name>
</gene>
<feature type="domain" description="AMP-binding enzyme C-terminal" evidence="2">
    <location>
        <begin position="479"/>
        <end position="555"/>
    </location>
</feature>
<accession>A0A495A8X2</accession>
<dbReference type="PANTHER" id="PTHR43767:SF1">
    <property type="entry name" value="NONRIBOSOMAL PEPTIDE SYNTHASE PES1 (EUROFUNG)-RELATED"/>
    <property type="match status" value="1"/>
</dbReference>
<dbReference type="InterPro" id="IPR042099">
    <property type="entry name" value="ANL_N_sf"/>
</dbReference>
<dbReference type="EMBL" id="RBZP01000002">
    <property type="protein sequence ID" value="RKQ35771.1"/>
    <property type="molecule type" value="Genomic_DNA"/>
</dbReference>
<dbReference type="PANTHER" id="PTHR43767">
    <property type="entry name" value="LONG-CHAIN-FATTY-ACID--COA LIGASE"/>
    <property type="match status" value="1"/>
</dbReference>
<dbReference type="InterPro" id="IPR050237">
    <property type="entry name" value="ATP-dep_AMP-bd_enzyme"/>
</dbReference>
<dbReference type="Proteomes" id="UP000269301">
    <property type="component" value="Unassembled WGS sequence"/>
</dbReference>
<evidence type="ECO:0000313" key="4">
    <source>
        <dbReference type="Proteomes" id="UP000269301"/>
    </source>
</evidence>
<dbReference type="RefSeq" id="WP_121203442.1">
    <property type="nucleotide sequence ID" value="NZ_RBZP01000002.1"/>
</dbReference>
<dbReference type="InterPro" id="IPR000873">
    <property type="entry name" value="AMP-dep_synth/lig_dom"/>
</dbReference>
<dbReference type="Pfam" id="PF00501">
    <property type="entry name" value="AMP-binding"/>
    <property type="match status" value="1"/>
</dbReference>
<dbReference type="Gene3D" id="3.40.50.12780">
    <property type="entry name" value="N-terminal domain of ligase-like"/>
    <property type="match status" value="1"/>
</dbReference>
<dbReference type="InterPro" id="IPR045851">
    <property type="entry name" value="AMP-bd_C_sf"/>
</dbReference>
<evidence type="ECO:0000313" key="3">
    <source>
        <dbReference type="EMBL" id="RKQ35771.1"/>
    </source>
</evidence>
<dbReference type="PROSITE" id="PS00455">
    <property type="entry name" value="AMP_BINDING"/>
    <property type="match status" value="1"/>
</dbReference>
<name>A0A495A8X2_9BACI</name>
<reference evidence="3 4" key="1">
    <citation type="journal article" date="2016" name="Int. J. Syst. Evol. Microbiol.">
        <title>Oceanobacillus halophilus sp. nov., a novel moderately halophilic bacterium from a hypersaline lake.</title>
        <authorList>
            <person name="Amoozegar M.A."/>
            <person name="Bagheri M."/>
            <person name="Makhdoumi A."/>
            <person name="Nikou M.M."/>
            <person name="Fazeli S.A.S."/>
            <person name="Schumann P."/>
            <person name="Sproer C."/>
            <person name="Sanchez-Porro C."/>
            <person name="Ventosa A."/>
        </authorList>
    </citation>
    <scope>NUCLEOTIDE SEQUENCE [LARGE SCALE GENOMIC DNA]</scope>
    <source>
        <strain evidence="3 4">DSM 23996</strain>
    </source>
</reference>
<evidence type="ECO:0000259" key="1">
    <source>
        <dbReference type="Pfam" id="PF00501"/>
    </source>
</evidence>